<evidence type="ECO:0000256" key="18">
    <source>
        <dbReference type="SAM" id="MobiDB-lite"/>
    </source>
</evidence>
<feature type="region of interest" description="Disordered" evidence="18">
    <location>
        <begin position="1"/>
        <end position="33"/>
    </location>
</feature>
<feature type="domain" description="AGC-kinase C-terminal" evidence="21">
    <location>
        <begin position="828"/>
        <end position="896"/>
    </location>
</feature>
<evidence type="ECO:0000256" key="15">
    <source>
        <dbReference type="ARBA" id="ARBA00047298"/>
    </source>
</evidence>
<feature type="binding site" evidence="17">
    <location>
        <position position="603"/>
    </location>
    <ligand>
        <name>ATP</name>
        <dbReference type="ChEBI" id="CHEBI:30616"/>
    </ligand>
</feature>
<evidence type="ECO:0000256" key="7">
    <source>
        <dbReference type="ARBA" id="ARBA00022679"/>
    </source>
</evidence>
<evidence type="ECO:0000256" key="11">
    <source>
        <dbReference type="ARBA" id="ARBA00022840"/>
    </source>
</evidence>
<evidence type="ECO:0000256" key="5">
    <source>
        <dbReference type="ARBA" id="ARBA00022527"/>
    </source>
</evidence>
<evidence type="ECO:0000313" key="23">
    <source>
        <dbReference type="Proteomes" id="UP001162131"/>
    </source>
</evidence>
<comment type="similarity">
    <text evidence="2">Belongs to the protein kinase superfamily. AGC Ser/Thr protein kinase family. cGMP subfamily.</text>
</comment>
<comment type="catalytic activity">
    <reaction evidence="15">
        <text>L-threonyl-[protein] + ATP = O-phospho-L-threonyl-[protein] + ADP + H(+)</text>
        <dbReference type="Rhea" id="RHEA:46608"/>
        <dbReference type="Rhea" id="RHEA-COMP:11060"/>
        <dbReference type="Rhea" id="RHEA-COMP:11605"/>
        <dbReference type="ChEBI" id="CHEBI:15378"/>
        <dbReference type="ChEBI" id="CHEBI:30013"/>
        <dbReference type="ChEBI" id="CHEBI:30616"/>
        <dbReference type="ChEBI" id="CHEBI:61977"/>
        <dbReference type="ChEBI" id="CHEBI:456216"/>
        <dbReference type="EC" id="2.7.11.12"/>
    </reaction>
</comment>
<dbReference type="InterPro" id="IPR014710">
    <property type="entry name" value="RmlC-like_jellyroll"/>
</dbReference>
<feature type="domain" description="Cyclic nucleotide-binding" evidence="20">
    <location>
        <begin position="452"/>
        <end position="550"/>
    </location>
</feature>
<dbReference type="PRINTS" id="PR00103">
    <property type="entry name" value="CAMPKINASE"/>
</dbReference>
<evidence type="ECO:0000256" key="12">
    <source>
        <dbReference type="ARBA" id="ARBA00022842"/>
    </source>
</evidence>
<dbReference type="GO" id="GO:0004691">
    <property type="term" value="F:cAMP-dependent protein kinase activity"/>
    <property type="evidence" value="ECO:0007669"/>
    <property type="project" value="TreeGrafter"/>
</dbReference>
<dbReference type="PROSITE" id="PS51285">
    <property type="entry name" value="AGC_KINASE_CTER"/>
    <property type="match status" value="1"/>
</dbReference>
<dbReference type="GO" id="GO:0030553">
    <property type="term" value="F:cGMP binding"/>
    <property type="evidence" value="ECO:0007669"/>
    <property type="project" value="UniProtKB-KW"/>
</dbReference>
<comment type="cofactor">
    <cofactor evidence="1">
        <name>Mg(2+)</name>
        <dbReference type="ChEBI" id="CHEBI:18420"/>
    </cofactor>
</comment>
<dbReference type="SUPFAM" id="SSF51206">
    <property type="entry name" value="cAMP-binding domain-like"/>
    <property type="match status" value="4"/>
</dbReference>
<dbReference type="InterPro" id="IPR000719">
    <property type="entry name" value="Prot_kinase_dom"/>
</dbReference>
<dbReference type="SMART" id="SM00220">
    <property type="entry name" value="S_TKc"/>
    <property type="match status" value="1"/>
</dbReference>
<evidence type="ECO:0000256" key="16">
    <source>
        <dbReference type="ARBA" id="ARBA00047462"/>
    </source>
</evidence>
<dbReference type="InterPro" id="IPR008271">
    <property type="entry name" value="Ser/Thr_kinase_AS"/>
</dbReference>
<keyword evidence="6" id="KW-0140">cGMP</keyword>
<keyword evidence="5" id="KW-0723">Serine/threonine-protein kinase</keyword>
<dbReference type="GO" id="GO:0004692">
    <property type="term" value="F:cGMP-dependent protein kinase activity"/>
    <property type="evidence" value="ECO:0007669"/>
    <property type="project" value="UniProtKB-EC"/>
</dbReference>
<dbReference type="PROSITE" id="PS00889">
    <property type="entry name" value="CNMP_BINDING_2"/>
    <property type="match status" value="3"/>
</dbReference>
<evidence type="ECO:0000256" key="10">
    <source>
        <dbReference type="ARBA" id="ARBA00022777"/>
    </source>
</evidence>
<dbReference type="GO" id="GO:0005524">
    <property type="term" value="F:ATP binding"/>
    <property type="evidence" value="ECO:0007669"/>
    <property type="project" value="UniProtKB-UniRule"/>
</dbReference>
<protein>
    <recommendedName>
        <fullName evidence="14">cGMP-dependent protein kinase</fullName>
        <ecNumber evidence="3">2.7.11.12</ecNumber>
    </recommendedName>
</protein>
<evidence type="ECO:0000259" key="20">
    <source>
        <dbReference type="PROSITE" id="PS50042"/>
    </source>
</evidence>
<dbReference type="Pfam" id="PF00069">
    <property type="entry name" value="Pkinase"/>
    <property type="match status" value="1"/>
</dbReference>
<dbReference type="GO" id="GO:0005952">
    <property type="term" value="C:cAMP-dependent protein kinase complex"/>
    <property type="evidence" value="ECO:0007669"/>
    <property type="project" value="TreeGrafter"/>
</dbReference>
<dbReference type="InterPro" id="IPR017441">
    <property type="entry name" value="Protein_kinase_ATP_BS"/>
</dbReference>
<keyword evidence="7" id="KW-0808">Transferase</keyword>
<dbReference type="Proteomes" id="UP001162131">
    <property type="component" value="Unassembled WGS sequence"/>
</dbReference>
<organism evidence="22 23">
    <name type="scientific">Blepharisma stoltei</name>
    <dbReference type="NCBI Taxonomy" id="1481888"/>
    <lineage>
        <taxon>Eukaryota</taxon>
        <taxon>Sar</taxon>
        <taxon>Alveolata</taxon>
        <taxon>Ciliophora</taxon>
        <taxon>Postciliodesmatophora</taxon>
        <taxon>Heterotrichea</taxon>
        <taxon>Heterotrichida</taxon>
        <taxon>Blepharismidae</taxon>
        <taxon>Blepharisma</taxon>
    </lineage>
</organism>
<dbReference type="PANTHER" id="PTHR24353:SF37">
    <property type="entry name" value="CAMP-DEPENDENT PROTEIN KINASE CATALYTIC SUBUNIT PRKX"/>
    <property type="match status" value="1"/>
</dbReference>
<keyword evidence="12" id="KW-0460">Magnesium</keyword>
<dbReference type="GO" id="GO:0046872">
    <property type="term" value="F:metal ion binding"/>
    <property type="evidence" value="ECO:0007669"/>
    <property type="project" value="UniProtKB-KW"/>
</dbReference>
<accession>A0AAU9IWF8</accession>
<feature type="domain" description="Cyclic nucleotide-binding" evidence="20">
    <location>
        <begin position="213"/>
        <end position="312"/>
    </location>
</feature>
<dbReference type="InterPro" id="IPR018488">
    <property type="entry name" value="cNMP-bd_CS"/>
</dbReference>
<evidence type="ECO:0000256" key="1">
    <source>
        <dbReference type="ARBA" id="ARBA00001946"/>
    </source>
</evidence>
<dbReference type="CDD" id="cd00038">
    <property type="entry name" value="CAP_ED"/>
    <property type="match status" value="3"/>
</dbReference>
<dbReference type="PROSITE" id="PS00107">
    <property type="entry name" value="PROTEIN_KINASE_ATP"/>
    <property type="match status" value="1"/>
</dbReference>
<dbReference type="InterPro" id="IPR018490">
    <property type="entry name" value="cNMP-bd_dom_sf"/>
</dbReference>
<feature type="domain" description="Protein kinase" evidence="19">
    <location>
        <begin position="574"/>
        <end position="827"/>
    </location>
</feature>
<evidence type="ECO:0000256" key="8">
    <source>
        <dbReference type="ARBA" id="ARBA00022723"/>
    </source>
</evidence>
<evidence type="ECO:0000256" key="3">
    <source>
        <dbReference type="ARBA" id="ARBA00012428"/>
    </source>
</evidence>
<evidence type="ECO:0000256" key="6">
    <source>
        <dbReference type="ARBA" id="ARBA00022535"/>
    </source>
</evidence>
<evidence type="ECO:0000259" key="19">
    <source>
        <dbReference type="PROSITE" id="PS50011"/>
    </source>
</evidence>
<dbReference type="PANTHER" id="PTHR24353">
    <property type="entry name" value="CYCLIC NUCLEOTIDE-DEPENDENT PROTEIN KINASE"/>
    <property type="match status" value="1"/>
</dbReference>
<keyword evidence="8" id="KW-0479">Metal-binding</keyword>
<keyword evidence="13" id="KW-0142">cGMP-binding</keyword>
<keyword evidence="23" id="KW-1185">Reference proteome</keyword>
<dbReference type="InterPro" id="IPR000595">
    <property type="entry name" value="cNMP-bd_dom"/>
</dbReference>
<evidence type="ECO:0000259" key="21">
    <source>
        <dbReference type="PROSITE" id="PS51285"/>
    </source>
</evidence>
<dbReference type="Pfam" id="PF00027">
    <property type="entry name" value="cNMP_binding"/>
    <property type="match status" value="3"/>
</dbReference>
<keyword evidence="4" id="KW-0963">Cytoplasm</keyword>
<keyword evidence="10" id="KW-0418">Kinase</keyword>
<comment type="catalytic activity">
    <reaction evidence="16">
        <text>L-seryl-[protein] + ATP = O-phospho-L-seryl-[protein] + ADP + H(+)</text>
        <dbReference type="Rhea" id="RHEA:17989"/>
        <dbReference type="Rhea" id="RHEA-COMP:9863"/>
        <dbReference type="Rhea" id="RHEA-COMP:11604"/>
        <dbReference type="ChEBI" id="CHEBI:15378"/>
        <dbReference type="ChEBI" id="CHEBI:29999"/>
        <dbReference type="ChEBI" id="CHEBI:30616"/>
        <dbReference type="ChEBI" id="CHEBI:83421"/>
        <dbReference type="ChEBI" id="CHEBI:456216"/>
        <dbReference type="EC" id="2.7.11.12"/>
    </reaction>
</comment>
<comment type="caution">
    <text evidence="22">The sequence shown here is derived from an EMBL/GenBank/DDBJ whole genome shotgun (WGS) entry which is preliminary data.</text>
</comment>
<dbReference type="PROSITE" id="PS00888">
    <property type="entry name" value="CNMP_BINDING_1"/>
    <property type="match status" value="1"/>
</dbReference>
<evidence type="ECO:0000256" key="13">
    <source>
        <dbReference type="ARBA" id="ARBA00022992"/>
    </source>
</evidence>
<evidence type="ECO:0000256" key="14">
    <source>
        <dbReference type="ARBA" id="ARBA00024113"/>
    </source>
</evidence>
<reference evidence="22" key="1">
    <citation type="submission" date="2021-09" db="EMBL/GenBank/DDBJ databases">
        <authorList>
            <consortium name="AG Swart"/>
            <person name="Singh M."/>
            <person name="Singh A."/>
            <person name="Seah K."/>
            <person name="Emmerich C."/>
        </authorList>
    </citation>
    <scope>NUCLEOTIDE SEQUENCE</scope>
    <source>
        <strain evidence="22">ATCC30299</strain>
    </source>
</reference>
<dbReference type="EMBL" id="CAJZBQ010000018">
    <property type="protein sequence ID" value="CAG9317455.1"/>
    <property type="molecule type" value="Genomic_DNA"/>
</dbReference>
<evidence type="ECO:0000256" key="9">
    <source>
        <dbReference type="ARBA" id="ARBA00022741"/>
    </source>
</evidence>
<evidence type="ECO:0000256" key="4">
    <source>
        <dbReference type="ARBA" id="ARBA00022490"/>
    </source>
</evidence>
<dbReference type="SUPFAM" id="SSF56112">
    <property type="entry name" value="Protein kinase-like (PK-like)"/>
    <property type="match status" value="1"/>
</dbReference>
<proteinExistence type="inferred from homology"/>
<dbReference type="PROSITE" id="PS50042">
    <property type="entry name" value="CNMP_BINDING_3"/>
    <property type="match status" value="3"/>
</dbReference>
<dbReference type="InterPro" id="IPR011009">
    <property type="entry name" value="Kinase-like_dom_sf"/>
</dbReference>
<evidence type="ECO:0000313" key="22">
    <source>
        <dbReference type="EMBL" id="CAG9317455.1"/>
    </source>
</evidence>
<dbReference type="EC" id="2.7.11.12" evidence="3"/>
<feature type="compositionally biased region" description="Polar residues" evidence="18">
    <location>
        <begin position="13"/>
        <end position="25"/>
    </location>
</feature>
<dbReference type="Gene3D" id="3.30.200.20">
    <property type="entry name" value="Phosphorylase Kinase, domain 1"/>
    <property type="match status" value="1"/>
</dbReference>
<dbReference type="Gene3D" id="1.10.510.10">
    <property type="entry name" value="Transferase(Phosphotransferase) domain 1"/>
    <property type="match status" value="1"/>
</dbReference>
<keyword evidence="9 17" id="KW-0547">Nucleotide-binding</keyword>
<sequence length="896" mass="102162">MGCVCSKSKVKNPKTQETDFSQAPSHHSFPKFVKEETKYETQLSRKNIKKKAPVADNRRRIGVEDVDAATAIVTEKPKTDREKEDIREALSTHSLFNNLPRENVELVIDQMKLFEMGPREFVFEQGQPGNNFFIIALGRVEIIVNDQPKGFLTKGKCFGELALLHDSERTATIKTVERARLWGIGRQAFRSAVESVNAKKYSENKQFLESIPILNLLTEAQKESLLAVMVPMEYSPGQKIVTEGDPGDLMYIIKLGTVSCTYKGNEIRQLGHGEFFGEQALLYDTVRTATVIAISKVKVLSIGRESLQKVLGGELQQLLYRNSQRIALNQSKTLACLTSVQVENVIAHTRIISYSDSQVVIHQGTPKKEKIWIVLQGRLISANSSQIFEIFGCVGDDSEKSENSVYDTDFITQGDTTLSEITWKDFEACIGGQLASISNHNELLGILKRVQLLRALPYQKLEAISAVLKVKEYHDQEPIFMQNDAGDSFYIVKEGRVDIFKDNIFIRTIIKHDFFGERSIIHNENRTATVIAKGNASCWVLDRQAFINLIDEGIRNQLLKRIQLQNDSVTLNDLCIVKGLGKGMFGTVYLSVNKKTKIPYALKTVPRNKIQAFEIYDNLVLERKILLQIDHPLIMKLVKTLKDADRIYFLIEFVRGKDLFDVLRILNILSNDNSRFYAGCIMLMLEHLHERKIIYRDLKPENIMVDEDGYPKMIDFGTAKFVNNRTYTVVGTPHYMAPEVILGKGYGLTADYWTVGIMIYEFMCGGVPFGEEEDDPYKIYEKVLERRLIYPNFIGKNFKAAPIIEVLLNKTPAMRGTYETIKQHQWFEGLDWDGLLGKQIPAPHVPKLESIDSEIARELRNPKDIFPYMKREDSKDTIDARRLRNKAAPLHWDDDF</sequence>
<dbReference type="PROSITE" id="PS50011">
    <property type="entry name" value="PROTEIN_KINASE_DOM"/>
    <property type="match status" value="1"/>
</dbReference>
<dbReference type="Gene3D" id="2.60.120.10">
    <property type="entry name" value="Jelly Rolls"/>
    <property type="match status" value="3"/>
</dbReference>
<dbReference type="SMART" id="SM00100">
    <property type="entry name" value="cNMP"/>
    <property type="match status" value="3"/>
</dbReference>
<evidence type="ECO:0000256" key="17">
    <source>
        <dbReference type="PROSITE-ProRule" id="PRU10141"/>
    </source>
</evidence>
<feature type="domain" description="Cyclic nucleotide-binding" evidence="20">
    <location>
        <begin position="95"/>
        <end position="210"/>
    </location>
</feature>
<name>A0AAU9IWF8_9CILI</name>
<dbReference type="InterPro" id="IPR000961">
    <property type="entry name" value="AGC-kinase_C"/>
</dbReference>
<keyword evidence="11 17" id="KW-0067">ATP-binding</keyword>
<evidence type="ECO:0000256" key="2">
    <source>
        <dbReference type="ARBA" id="ARBA00006352"/>
    </source>
</evidence>
<gene>
    <name evidence="22" type="ORF">BSTOLATCC_MIC18701</name>
</gene>
<dbReference type="PROSITE" id="PS00108">
    <property type="entry name" value="PROTEIN_KINASE_ST"/>
    <property type="match status" value="1"/>
</dbReference>
<dbReference type="AlphaFoldDB" id="A0AAU9IWF8"/>